<dbReference type="PANTHER" id="PTHR12872">
    <property type="entry name" value="ALPHA-N-ACETYLGLUCOSAMINIDASE"/>
    <property type="match status" value="1"/>
</dbReference>
<dbReference type="InterPro" id="IPR007781">
    <property type="entry name" value="NAGLU"/>
</dbReference>
<evidence type="ECO:0000313" key="6">
    <source>
        <dbReference type="EMBL" id="KAJ4461316.1"/>
    </source>
</evidence>
<sequence>MIRHRDSVGIPSPPLRPPPLAASRAVGAAPAGTTQALLPGSQRPAAGGVADRIPHVGLPAGEAPGVSRRQTPNDEDAVETAARQIEGLLERLEAERREHRVRQEALQARLAALEMAAAPREAPLAPPDQPSRIPAPPRPSPGGPQMQRDLAASLEARLRLDEQLRDREGRLSELQGRLAHATALARAQRRVIEGQQDHIQMLMKALLRAGVDPAPLLAEHQRILGFLDEALPSPRQYAALLGGDAAPAAVAHAPQGTPTDPPVARAWQPNVGSDHPPEAAPDTAHGPQPSPAIAELAQPALLPPPQPSQTLAAEAPVSSAPPATLLPHTPGRTAGALFSPIAPAPSPARRPIIPRLPVQRPSPPAHPPGQSSREPGAERLLPPDWSPATGLPPRHSTPPVPSALYNRVFYLLSTVAGGLFADKTDILTSFASRPLGDSSGCGGCSQTRSDRLMARALFVALLFAAAVLAAPDDAVKGLIARLLPKHTQLFQLEIIPAEGSNDVFEVAGAGSSVILRGNNGIALASALKHYLANFCNCSVSWFGDNLQIPAPTPIPAKVTRVVTPYKYRYYFNTCTFGYSMVWWDWARWEREIDWMALNGINAPLAFTGQEQVWAQTYKAFGVTDQEVLQWLTGPAFLPWQRMGNVDGWAGPLPDSWLSGQVILQQKILARERSFGMRPILPAFAGHVPAGLQRAQPTAKITQLKPWTEGFVGTFLLSSEDPLFAKIGTTFIRQQAALFGTDHLYNCDLFNEVMPPTKDPAYLRALSGAVMAAMQAADPLAIWVMQGWFLVYSPDPTFWDLDTACAFLSGVPHERLLMLDLYSEVHPSHKAPPTEWRTPPPPELGNRVSSVVLSVAVGGRCLCPGGSAQEHVAQLRRAARPLRQHGSRRRGARSHRPRHLVHGGVGLTPEAIEQNPMVYELMVDTMPMLHPALTTRLLAAPPAIWCGHRRAAAQQAWKLIRRSAYQCQNGQSGPSGSIFGARPGLALTSAGCCGPLELFYDAALVDQAWGLLVGAAAQLGKAATFRYDLVEVGSTALSNLAMTVYSRMRTAYEARNLAAFDAAASTFQVCPAWGMQTSIDRPSAGGAGLAQGMLADMDALLASDRYWLAGTWTNASRAWGASPAEQDLMEYNARRQITLWGVDVCLTHGWCRLPSSGLSGYAYKSWAGLVKGFYGPRWQAFITGVHNALAKGTSFDEGAFQLQMMTWESAWTRSTDPLPVTPVGDTALLSQKIFAKYH</sequence>
<feature type="region of interest" description="Disordered" evidence="2">
    <location>
        <begin position="120"/>
        <end position="147"/>
    </location>
</feature>
<protein>
    <submittedName>
        <fullName evidence="6">Lysosomal alpha-N-acetyl glucosaminidase</fullName>
    </submittedName>
</protein>
<proteinExistence type="predicted"/>
<dbReference type="Pfam" id="PF12972">
    <property type="entry name" value="NAGLU_C"/>
    <property type="match status" value="2"/>
</dbReference>
<feature type="region of interest" description="Disordered" evidence="2">
    <location>
        <begin position="250"/>
        <end position="397"/>
    </location>
</feature>
<dbReference type="CDD" id="cd22541">
    <property type="entry name" value="SP5_N"/>
    <property type="match status" value="1"/>
</dbReference>
<dbReference type="InterPro" id="IPR024732">
    <property type="entry name" value="NAGLU_C"/>
</dbReference>
<reference evidence="6" key="1">
    <citation type="journal article" date="2022" name="bioRxiv">
        <title>Genomics of Preaxostyla Flagellates Illuminates Evolutionary Transitions and the Path Towards Mitochondrial Loss.</title>
        <authorList>
            <person name="Novak L.V.F."/>
            <person name="Treitli S.C."/>
            <person name="Pyrih J."/>
            <person name="Halakuc P."/>
            <person name="Pipaliya S.V."/>
            <person name="Vacek V."/>
            <person name="Brzon O."/>
            <person name="Soukal P."/>
            <person name="Eme L."/>
            <person name="Dacks J.B."/>
            <person name="Karnkowska A."/>
            <person name="Elias M."/>
            <person name="Hampl V."/>
        </authorList>
    </citation>
    <scope>NUCLEOTIDE SEQUENCE</scope>
    <source>
        <strain evidence="6">RCP-MX</strain>
    </source>
</reference>
<comment type="caution">
    <text evidence="6">The sequence shown here is derived from an EMBL/GenBank/DDBJ whole genome shotgun (WGS) entry which is preliminary data.</text>
</comment>
<feature type="domain" description="Alpha-N-acetylglucosaminidase tim-barrel" evidence="3">
    <location>
        <begin position="568"/>
        <end position="828"/>
    </location>
</feature>
<evidence type="ECO:0000256" key="1">
    <source>
        <dbReference type="ARBA" id="ARBA00022801"/>
    </source>
</evidence>
<feature type="compositionally biased region" description="Pro residues" evidence="2">
    <location>
        <begin position="11"/>
        <end position="20"/>
    </location>
</feature>
<gene>
    <name evidence="6" type="ORF">PAPYR_2365</name>
</gene>
<feature type="compositionally biased region" description="Pro residues" evidence="2">
    <location>
        <begin position="124"/>
        <end position="142"/>
    </location>
</feature>
<keyword evidence="7" id="KW-1185">Reference proteome</keyword>
<keyword evidence="1" id="KW-0378">Hydrolase</keyword>
<dbReference type="Pfam" id="PF12971">
    <property type="entry name" value="NAGLU_N"/>
    <property type="match status" value="1"/>
</dbReference>
<feature type="compositionally biased region" description="Low complexity" evidence="2">
    <location>
        <begin position="308"/>
        <end position="323"/>
    </location>
</feature>
<dbReference type="PANTHER" id="PTHR12872:SF1">
    <property type="entry name" value="ALPHA-N-ACETYLGLUCOSAMINIDASE"/>
    <property type="match status" value="1"/>
</dbReference>
<dbReference type="Pfam" id="PF05089">
    <property type="entry name" value="NAGLU"/>
    <property type="match status" value="1"/>
</dbReference>
<feature type="compositionally biased region" description="Basic residues" evidence="2">
    <location>
        <begin position="880"/>
        <end position="900"/>
    </location>
</feature>
<feature type="compositionally biased region" description="Low complexity" evidence="2">
    <location>
        <begin position="291"/>
        <end position="300"/>
    </location>
</feature>
<dbReference type="Proteomes" id="UP001141327">
    <property type="component" value="Unassembled WGS sequence"/>
</dbReference>
<feature type="domain" description="Alpha-N-acetylglucosaminidase C-terminal" evidence="5">
    <location>
        <begin position="1091"/>
        <end position="1235"/>
    </location>
</feature>
<organism evidence="6 7">
    <name type="scientific">Paratrimastix pyriformis</name>
    <dbReference type="NCBI Taxonomy" id="342808"/>
    <lineage>
        <taxon>Eukaryota</taxon>
        <taxon>Metamonada</taxon>
        <taxon>Preaxostyla</taxon>
        <taxon>Paratrimastigidae</taxon>
        <taxon>Paratrimastix</taxon>
    </lineage>
</organism>
<evidence type="ECO:0000259" key="4">
    <source>
        <dbReference type="Pfam" id="PF12971"/>
    </source>
</evidence>
<feature type="region of interest" description="Disordered" evidence="2">
    <location>
        <begin position="1"/>
        <end position="77"/>
    </location>
</feature>
<accession>A0ABQ8US85</accession>
<dbReference type="Gene3D" id="1.20.120.670">
    <property type="entry name" value="N-acetyl-b-d-glucoasminidase"/>
    <property type="match status" value="1"/>
</dbReference>
<name>A0ABQ8US85_9EUKA</name>
<evidence type="ECO:0000259" key="5">
    <source>
        <dbReference type="Pfam" id="PF12972"/>
    </source>
</evidence>
<feature type="domain" description="Alpha-N-acetylglucosaminidase C-terminal" evidence="5">
    <location>
        <begin position="947"/>
        <end position="1066"/>
    </location>
</feature>
<evidence type="ECO:0000313" key="7">
    <source>
        <dbReference type="Proteomes" id="UP001141327"/>
    </source>
</evidence>
<feature type="domain" description="Alpha-N-acetylglucosaminidase N-terminal" evidence="4">
    <location>
        <begin position="474"/>
        <end position="553"/>
    </location>
</feature>
<evidence type="ECO:0000256" key="2">
    <source>
        <dbReference type="SAM" id="MobiDB-lite"/>
    </source>
</evidence>
<dbReference type="EMBL" id="JAPMOS010000008">
    <property type="protein sequence ID" value="KAJ4461316.1"/>
    <property type="molecule type" value="Genomic_DNA"/>
</dbReference>
<feature type="region of interest" description="Disordered" evidence="2">
    <location>
        <begin position="880"/>
        <end position="902"/>
    </location>
</feature>
<feature type="compositionally biased region" description="Low complexity" evidence="2">
    <location>
        <begin position="21"/>
        <end position="31"/>
    </location>
</feature>
<dbReference type="Gene3D" id="3.20.20.80">
    <property type="entry name" value="Glycosidases"/>
    <property type="match status" value="1"/>
</dbReference>
<dbReference type="InterPro" id="IPR024240">
    <property type="entry name" value="NAGLU_N"/>
</dbReference>
<dbReference type="InterPro" id="IPR029018">
    <property type="entry name" value="Hex-like_dom2"/>
</dbReference>
<dbReference type="Gene3D" id="3.30.379.10">
    <property type="entry name" value="Chitobiase/beta-hexosaminidase domain 2-like"/>
    <property type="match status" value="1"/>
</dbReference>
<evidence type="ECO:0000259" key="3">
    <source>
        <dbReference type="Pfam" id="PF05089"/>
    </source>
</evidence>
<dbReference type="InterPro" id="IPR024733">
    <property type="entry name" value="NAGLU_tim-barrel"/>
</dbReference>